<evidence type="ECO:0000313" key="5">
    <source>
        <dbReference type="EMBL" id="NHC37631.1"/>
    </source>
</evidence>
<dbReference type="PANTHER" id="PTHR43464:SF19">
    <property type="entry name" value="UBIQUINONE BIOSYNTHESIS O-METHYLTRANSFERASE, MITOCHONDRIAL"/>
    <property type="match status" value="1"/>
</dbReference>
<organism evidence="5 6">
    <name type="scientific">Scytonema millei VB511283</name>
    <dbReference type="NCBI Taxonomy" id="1245923"/>
    <lineage>
        <taxon>Bacteria</taxon>
        <taxon>Bacillati</taxon>
        <taxon>Cyanobacteriota</taxon>
        <taxon>Cyanophyceae</taxon>
        <taxon>Nostocales</taxon>
        <taxon>Scytonemataceae</taxon>
        <taxon>Scytonema</taxon>
    </lineage>
</organism>
<protein>
    <submittedName>
        <fullName evidence="5">Class I SAM-dependent methyltransferase</fullName>
    </submittedName>
</protein>
<dbReference type="Pfam" id="PF08241">
    <property type="entry name" value="Methyltransf_11"/>
    <property type="match status" value="1"/>
</dbReference>
<dbReference type="GO" id="GO:0032259">
    <property type="term" value="P:methylation"/>
    <property type="evidence" value="ECO:0007669"/>
    <property type="project" value="UniProtKB-KW"/>
</dbReference>
<comment type="caution">
    <text evidence="5">The sequence shown here is derived from an EMBL/GenBank/DDBJ whole genome shotgun (WGS) entry which is preliminary data.</text>
</comment>
<dbReference type="PANTHER" id="PTHR43464">
    <property type="entry name" value="METHYLTRANSFERASE"/>
    <property type="match status" value="1"/>
</dbReference>
<evidence type="ECO:0000313" key="6">
    <source>
        <dbReference type="Proteomes" id="UP000031532"/>
    </source>
</evidence>
<keyword evidence="2" id="KW-0808">Transferase</keyword>
<gene>
    <name evidence="5" type="ORF">QH73_0023845</name>
</gene>
<evidence type="ECO:0000256" key="2">
    <source>
        <dbReference type="ARBA" id="ARBA00022679"/>
    </source>
</evidence>
<dbReference type="EMBL" id="JTJC03000009">
    <property type="protein sequence ID" value="NHC37631.1"/>
    <property type="molecule type" value="Genomic_DNA"/>
</dbReference>
<proteinExistence type="predicted"/>
<dbReference type="AlphaFoldDB" id="A0A9X5E987"/>
<reference evidence="5 6" key="1">
    <citation type="journal article" date="2015" name="Genome Announc.">
        <title>Draft Genome Sequence of the Terrestrial Cyanobacterium Scytonema millei VB511283, Isolated from Eastern India.</title>
        <authorList>
            <person name="Sen D."/>
            <person name="Chandrababunaidu M.M."/>
            <person name="Singh D."/>
            <person name="Sanghi N."/>
            <person name="Ghorai A."/>
            <person name="Mishra G.P."/>
            <person name="Madduluri M."/>
            <person name="Adhikary S.P."/>
            <person name="Tripathy S."/>
        </authorList>
    </citation>
    <scope>NUCLEOTIDE SEQUENCE [LARGE SCALE GENOMIC DNA]</scope>
    <source>
        <strain evidence="5 6">VB511283</strain>
    </source>
</reference>
<dbReference type="Gene3D" id="3.40.50.150">
    <property type="entry name" value="Vaccinia Virus protein VP39"/>
    <property type="match status" value="1"/>
</dbReference>
<dbReference type="RefSeq" id="WP_039713575.1">
    <property type="nucleotide sequence ID" value="NZ_JTJC03000009.1"/>
</dbReference>
<dbReference type="OrthoDB" id="9790457at2"/>
<dbReference type="InterPro" id="IPR013216">
    <property type="entry name" value="Methyltransf_11"/>
</dbReference>
<dbReference type="GO" id="GO:0008757">
    <property type="term" value="F:S-adenosylmethionine-dependent methyltransferase activity"/>
    <property type="evidence" value="ECO:0007669"/>
    <property type="project" value="InterPro"/>
</dbReference>
<dbReference type="InterPro" id="IPR029063">
    <property type="entry name" value="SAM-dependent_MTases_sf"/>
</dbReference>
<evidence type="ECO:0000259" key="4">
    <source>
        <dbReference type="Pfam" id="PF08241"/>
    </source>
</evidence>
<keyword evidence="1 5" id="KW-0489">Methyltransferase</keyword>
<feature type="domain" description="Methyltransferase type 11" evidence="4">
    <location>
        <begin position="72"/>
        <end position="167"/>
    </location>
</feature>
<dbReference type="Proteomes" id="UP000031532">
    <property type="component" value="Unassembled WGS sequence"/>
</dbReference>
<keyword evidence="6" id="KW-1185">Reference proteome</keyword>
<evidence type="ECO:0000256" key="3">
    <source>
        <dbReference type="ARBA" id="ARBA00022691"/>
    </source>
</evidence>
<evidence type="ECO:0000256" key="1">
    <source>
        <dbReference type="ARBA" id="ARBA00022603"/>
    </source>
</evidence>
<accession>A0A9X5E987</accession>
<name>A0A9X5E987_9CYAN</name>
<dbReference type="CDD" id="cd02440">
    <property type="entry name" value="AdoMet_MTases"/>
    <property type="match status" value="1"/>
</dbReference>
<sequence length="258" mass="30010">MQSKQNLIALRKTQFQQRLLLNHQLIEIVKHTESHAFLTNPAAHNVYLYLTNYIRVCSEAWFKTKLTTLRVLDWGCGKGHISFLLREMGATVTSCDVTSGAAFGQDAPIIDRTSISVVSLEHPYLLPFDDASFDVVLSFGVLEHVSNDLASLHEIRRVLSPQGLFFCFFLPYYLSWTQRLAHLRGNFYHDRLYSKKLVKNLLSQSQFQLIDLWHRQLLPKNRISYVNHHSFESLDRWLTENTFLKYIATNIEFVAFKN</sequence>
<dbReference type="SUPFAM" id="SSF53335">
    <property type="entry name" value="S-adenosyl-L-methionine-dependent methyltransferases"/>
    <property type="match status" value="1"/>
</dbReference>
<keyword evidence="3" id="KW-0949">S-adenosyl-L-methionine</keyword>